<proteinExistence type="predicted"/>
<accession>A0A3S2MTG1</accession>
<sequence length="102" mass="11015">MFPVCVRARSGRSSVAMTMTTGPNRSRQLDPRTEQLLPPVSRGLVGNQPIASVKASRRRLSGECGGCSHLKGAALCRAAGCSVLHRHEEADRRPFPSQTFTP</sequence>
<protein>
    <submittedName>
        <fullName evidence="1">Uncharacterized protein</fullName>
    </submittedName>
</protein>
<reference evidence="1 2" key="1">
    <citation type="submission" date="2018-11" db="EMBL/GenBank/DDBJ databases">
        <authorList>
            <person name="Lopez-Roques C."/>
            <person name="Donnadieu C."/>
            <person name="Bouchez O."/>
            <person name="Klopp C."/>
            <person name="Cabau C."/>
            <person name="Zahm M."/>
        </authorList>
    </citation>
    <scope>NUCLEOTIDE SEQUENCE [LARGE SCALE GENOMIC DNA]</scope>
    <source>
        <strain evidence="1">RS831</strain>
        <tissue evidence="1">Whole body</tissue>
    </source>
</reference>
<keyword evidence="2" id="KW-1185">Reference proteome</keyword>
<dbReference type="AlphaFoldDB" id="A0A3S2MTG1"/>
<dbReference type="Proteomes" id="UP000283210">
    <property type="component" value="Chromosome 11"/>
</dbReference>
<evidence type="ECO:0000313" key="1">
    <source>
        <dbReference type="EMBL" id="RVE66427.1"/>
    </source>
</evidence>
<gene>
    <name evidence="1" type="ORF">OJAV_G00107190</name>
</gene>
<organism evidence="1 2">
    <name type="scientific">Oryzias javanicus</name>
    <name type="common">Javanese ricefish</name>
    <name type="synonym">Aplocheilus javanicus</name>
    <dbReference type="NCBI Taxonomy" id="123683"/>
    <lineage>
        <taxon>Eukaryota</taxon>
        <taxon>Metazoa</taxon>
        <taxon>Chordata</taxon>
        <taxon>Craniata</taxon>
        <taxon>Vertebrata</taxon>
        <taxon>Euteleostomi</taxon>
        <taxon>Actinopterygii</taxon>
        <taxon>Neopterygii</taxon>
        <taxon>Teleostei</taxon>
        <taxon>Neoteleostei</taxon>
        <taxon>Acanthomorphata</taxon>
        <taxon>Ovalentaria</taxon>
        <taxon>Atherinomorphae</taxon>
        <taxon>Beloniformes</taxon>
        <taxon>Adrianichthyidae</taxon>
        <taxon>Oryziinae</taxon>
        <taxon>Oryzias</taxon>
    </lineage>
</organism>
<reference evidence="1 2" key="2">
    <citation type="submission" date="2019-01" db="EMBL/GenBank/DDBJ databases">
        <title>A chromosome length genome reference of the Java medaka (oryzias javanicus).</title>
        <authorList>
            <person name="Herpin A."/>
            <person name="Takehana Y."/>
            <person name="Naruse K."/>
            <person name="Ansai S."/>
            <person name="Kawaguchi M."/>
        </authorList>
    </citation>
    <scope>NUCLEOTIDE SEQUENCE [LARGE SCALE GENOMIC DNA]</scope>
    <source>
        <strain evidence="1">RS831</strain>
        <tissue evidence="1">Whole body</tissue>
    </source>
</reference>
<evidence type="ECO:0000313" key="2">
    <source>
        <dbReference type="Proteomes" id="UP000283210"/>
    </source>
</evidence>
<dbReference type="EMBL" id="CM012447">
    <property type="protein sequence ID" value="RVE66427.1"/>
    <property type="molecule type" value="Genomic_DNA"/>
</dbReference>
<name>A0A3S2MTG1_ORYJA</name>